<keyword evidence="2" id="KW-1185">Reference proteome</keyword>
<reference evidence="1 2" key="1">
    <citation type="submission" date="2023-03" db="EMBL/GenBank/DDBJ databases">
        <title>Bacillus Genome Sequencing.</title>
        <authorList>
            <person name="Dunlap C."/>
        </authorList>
    </citation>
    <scope>NUCLEOTIDE SEQUENCE [LARGE SCALE GENOMIC DNA]</scope>
    <source>
        <strain evidence="1 2">B-59205</strain>
    </source>
</reference>
<protein>
    <submittedName>
        <fullName evidence="1">Transcriptional regulator</fullName>
    </submittedName>
</protein>
<accession>A0AAW9NLG4</accession>
<evidence type="ECO:0000313" key="2">
    <source>
        <dbReference type="Proteomes" id="UP001344888"/>
    </source>
</evidence>
<dbReference type="EMBL" id="JARSFG010000003">
    <property type="protein sequence ID" value="MEC1177291.1"/>
    <property type="molecule type" value="Genomic_DNA"/>
</dbReference>
<proteinExistence type="predicted"/>
<comment type="caution">
    <text evidence="1">The sequence shown here is derived from an EMBL/GenBank/DDBJ whole genome shotgun (WGS) entry which is preliminary data.</text>
</comment>
<dbReference type="Proteomes" id="UP001344888">
    <property type="component" value="Unassembled WGS sequence"/>
</dbReference>
<gene>
    <name evidence="1" type="ORF">P9B03_02245</name>
</gene>
<dbReference type="RefSeq" id="WP_326121583.1">
    <property type="nucleotide sequence ID" value="NZ_JARSFG010000003.1"/>
</dbReference>
<sequence>MQISYLKPLYTKIVEGKLHLAFAYQHLSILKEDEQFHFIPLDGKEMVVNLKTYKIENVSDVFVFQNGSRFMRLPLHQLLLISNIYDYLLPIIEEKTVNNCDYNKDEINEEINYLMEEIMQFHQENLIDKLLDAKDFDNLKNLQQQVEYQLGFSTMCQKR</sequence>
<evidence type="ECO:0000313" key="1">
    <source>
        <dbReference type="EMBL" id="MEC1177291.1"/>
    </source>
</evidence>
<name>A0AAW9NLG4_9BACL</name>
<dbReference type="AlphaFoldDB" id="A0AAW9NLG4"/>
<organism evidence="1 2">
    <name type="scientific">Metasolibacillus meyeri</name>
    <dbReference type="NCBI Taxonomy" id="1071052"/>
    <lineage>
        <taxon>Bacteria</taxon>
        <taxon>Bacillati</taxon>
        <taxon>Bacillota</taxon>
        <taxon>Bacilli</taxon>
        <taxon>Bacillales</taxon>
        <taxon>Caryophanaceae</taxon>
        <taxon>Metasolibacillus</taxon>
    </lineage>
</organism>